<keyword evidence="1" id="KW-0732">Signal</keyword>
<sequence>MSPSHARGLLTDLCCLSLSAWARPSQAAQCYPQAQTDSHECIEKAREVIVRYGTQRNATQRNATERGAGRWRPTLAPAQLSLYVES</sequence>
<feature type="signal peptide" evidence="1">
    <location>
        <begin position="1"/>
        <end position="27"/>
    </location>
</feature>
<reference evidence="2" key="1">
    <citation type="submission" date="2021-06" db="EMBL/GenBank/DDBJ databases">
        <title>Comparative genomics, transcriptomics and evolutionary studies reveal genomic signatures of adaptation to plant cell wall in hemibiotrophic fungi.</title>
        <authorList>
            <consortium name="DOE Joint Genome Institute"/>
            <person name="Baroncelli R."/>
            <person name="Diaz J.F."/>
            <person name="Benocci T."/>
            <person name="Peng M."/>
            <person name="Battaglia E."/>
            <person name="Haridas S."/>
            <person name="Andreopoulos W."/>
            <person name="Labutti K."/>
            <person name="Pangilinan J."/>
            <person name="Floch G.L."/>
            <person name="Makela M.R."/>
            <person name="Henrissat B."/>
            <person name="Grigoriev I.V."/>
            <person name="Crouch J.A."/>
            <person name="De Vries R.P."/>
            <person name="Sukno S.A."/>
            <person name="Thon M.R."/>
        </authorList>
    </citation>
    <scope>NUCLEOTIDE SEQUENCE</scope>
    <source>
        <strain evidence="2">MAFF235873</strain>
    </source>
</reference>
<dbReference type="EMBL" id="MU843142">
    <property type="protein sequence ID" value="KAK2021050.1"/>
    <property type="molecule type" value="Genomic_DNA"/>
</dbReference>
<accession>A0AAD9H294</accession>
<evidence type="ECO:0000256" key="1">
    <source>
        <dbReference type="SAM" id="SignalP"/>
    </source>
</evidence>
<gene>
    <name evidence="2" type="ORF">LX32DRAFT_278141</name>
</gene>
<feature type="chain" id="PRO_5042207508" description="Secreted protein" evidence="1">
    <location>
        <begin position="28"/>
        <end position="86"/>
    </location>
</feature>
<evidence type="ECO:0000313" key="3">
    <source>
        <dbReference type="Proteomes" id="UP001232148"/>
    </source>
</evidence>
<name>A0AAD9H294_9PEZI</name>
<organism evidence="2 3">
    <name type="scientific">Colletotrichum zoysiae</name>
    <dbReference type="NCBI Taxonomy" id="1216348"/>
    <lineage>
        <taxon>Eukaryota</taxon>
        <taxon>Fungi</taxon>
        <taxon>Dikarya</taxon>
        <taxon>Ascomycota</taxon>
        <taxon>Pezizomycotina</taxon>
        <taxon>Sordariomycetes</taxon>
        <taxon>Hypocreomycetidae</taxon>
        <taxon>Glomerellales</taxon>
        <taxon>Glomerellaceae</taxon>
        <taxon>Colletotrichum</taxon>
        <taxon>Colletotrichum graminicola species complex</taxon>
    </lineage>
</organism>
<evidence type="ECO:0000313" key="2">
    <source>
        <dbReference type="EMBL" id="KAK2021050.1"/>
    </source>
</evidence>
<protein>
    <recommendedName>
        <fullName evidence="4">Secreted protein</fullName>
    </recommendedName>
</protein>
<dbReference type="AlphaFoldDB" id="A0AAD9H294"/>
<evidence type="ECO:0008006" key="4">
    <source>
        <dbReference type="Google" id="ProtNLM"/>
    </source>
</evidence>
<keyword evidence="3" id="KW-1185">Reference proteome</keyword>
<proteinExistence type="predicted"/>
<comment type="caution">
    <text evidence="2">The sequence shown here is derived from an EMBL/GenBank/DDBJ whole genome shotgun (WGS) entry which is preliminary data.</text>
</comment>
<dbReference type="Proteomes" id="UP001232148">
    <property type="component" value="Unassembled WGS sequence"/>
</dbReference>